<dbReference type="InterPro" id="IPR036852">
    <property type="entry name" value="Peptidase_S8/S53_dom_sf"/>
</dbReference>
<dbReference type="PANTHER" id="PTHR43806:SF11">
    <property type="entry name" value="CEREVISIN-RELATED"/>
    <property type="match status" value="1"/>
</dbReference>
<feature type="active site" description="Charge relay system" evidence="5">
    <location>
        <position position="75"/>
    </location>
</feature>
<reference evidence="9 10" key="1">
    <citation type="journal article" date="2015" name="Genome Announc.">
        <title>Complete Genome Sequence and Annotation of Corynebacterium singulare DSM 44357, Isolated from a Human Semen Specimen.</title>
        <authorList>
            <person name="Merten M."/>
            <person name="Brinkrolf K."/>
            <person name="Albersmeier A."/>
            <person name="Kutter Y."/>
            <person name="Ruckert C."/>
            <person name="Tauch A."/>
        </authorList>
    </citation>
    <scope>NUCLEOTIDE SEQUENCE [LARGE SCALE GENOMIC DNA]</scope>
    <source>
        <strain evidence="9">IBS B52218</strain>
    </source>
</reference>
<dbReference type="InterPro" id="IPR050131">
    <property type="entry name" value="Peptidase_S8_subtilisin-like"/>
</dbReference>
<protein>
    <submittedName>
        <fullName evidence="9">Subtilase family protease</fullName>
        <ecNumber evidence="9">3.4.21.-</ecNumber>
    </submittedName>
</protein>
<gene>
    <name evidence="9" type="ORF">CSING_02525</name>
</gene>
<feature type="region of interest" description="Disordered" evidence="7">
    <location>
        <begin position="392"/>
        <end position="420"/>
    </location>
</feature>
<evidence type="ECO:0000256" key="6">
    <source>
        <dbReference type="RuleBase" id="RU003355"/>
    </source>
</evidence>
<proteinExistence type="inferred from homology"/>
<dbReference type="PANTHER" id="PTHR43806">
    <property type="entry name" value="PEPTIDASE S8"/>
    <property type="match status" value="1"/>
</dbReference>
<dbReference type="PROSITE" id="PS00137">
    <property type="entry name" value="SUBTILASE_HIS"/>
    <property type="match status" value="1"/>
</dbReference>
<evidence type="ECO:0000259" key="8">
    <source>
        <dbReference type="Pfam" id="PF00082"/>
    </source>
</evidence>
<comment type="similarity">
    <text evidence="1 5 6">Belongs to the peptidase S8 family.</text>
</comment>
<feature type="region of interest" description="Disordered" evidence="7">
    <location>
        <begin position="133"/>
        <end position="162"/>
    </location>
</feature>
<dbReference type="Pfam" id="PF00082">
    <property type="entry name" value="Peptidase_S8"/>
    <property type="match status" value="1"/>
</dbReference>
<feature type="active site" description="Charge relay system" evidence="5">
    <location>
        <position position="107"/>
    </location>
</feature>
<dbReference type="PROSITE" id="PS51892">
    <property type="entry name" value="SUBTILASE"/>
    <property type="match status" value="1"/>
</dbReference>
<dbReference type="EMBL" id="CP010827">
    <property type="protein sequence ID" value="AJI78055.1"/>
    <property type="molecule type" value="Genomic_DNA"/>
</dbReference>
<dbReference type="PROSITE" id="PS00138">
    <property type="entry name" value="SUBTILASE_SER"/>
    <property type="match status" value="1"/>
</dbReference>
<dbReference type="STRING" id="161899.CSING_02525"/>
<name>A0A0B6F0S3_9CORY</name>
<evidence type="ECO:0000256" key="5">
    <source>
        <dbReference type="PROSITE-ProRule" id="PRU01240"/>
    </source>
</evidence>
<dbReference type="InterPro" id="IPR023828">
    <property type="entry name" value="Peptidase_S8_Ser-AS"/>
</dbReference>
<feature type="active site" description="Charge relay system" evidence="5">
    <location>
        <position position="293"/>
    </location>
</feature>
<dbReference type="KEGG" id="csx:CSING_02525"/>
<dbReference type="GO" id="GO:0004252">
    <property type="term" value="F:serine-type endopeptidase activity"/>
    <property type="evidence" value="ECO:0007669"/>
    <property type="project" value="UniProtKB-UniRule"/>
</dbReference>
<dbReference type="Proteomes" id="UP000031890">
    <property type="component" value="Chromosome"/>
</dbReference>
<dbReference type="HOGENOM" id="CLU_011263_13_4_11"/>
<evidence type="ECO:0000256" key="7">
    <source>
        <dbReference type="SAM" id="MobiDB-lite"/>
    </source>
</evidence>
<organism evidence="9 10">
    <name type="scientific">Corynebacterium singulare</name>
    <dbReference type="NCBI Taxonomy" id="161899"/>
    <lineage>
        <taxon>Bacteria</taxon>
        <taxon>Bacillati</taxon>
        <taxon>Actinomycetota</taxon>
        <taxon>Actinomycetes</taxon>
        <taxon>Mycobacteriales</taxon>
        <taxon>Corynebacteriaceae</taxon>
        <taxon>Corynebacterium</taxon>
    </lineage>
</organism>
<evidence type="ECO:0000313" key="9">
    <source>
        <dbReference type="EMBL" id="AJI78055.1"/>
    </source>
</evidence>
<dbReference type="GO" id="GO:0006508">
    <property type="term" value="P:proteolysis"/>
    <property type="evidence" value="ECO:0007669"/>
    <property type="project" value="UniProtKB-KW"/>
</dbReference>
<dbReference type="InterPro" id="IPR000209">
    <property type="entry name" value="Peptidase_S8/S53_dom"/>
</dbReference>
<keyword evidence="4 5" id="KW-0720">Serine protease</keyword>
<keyword evidence="2 5" id="KW-0645">Protease</keyword>
<dbReference type="PRINTS" id="PR00723">
    <property type="entry name" value="SUBTILISIN"/>
</dbReference>
<evidence type="ECO:0000256" key="4">
    <source>
        <dbReference type="ARBA" id="ARBA00022825"/>
    </source>
</evidence>
<sequence>MTASRHIGAMALSVGLLCAGSTVDSPQATAREPDTDCAEATRAAQGPQPSAQYAEYRSRLHSFATGAGVKVAVIDTGVAAHPQLRVTPGADFVTPEEPDPMRDCDLHGTVVAGVIAGRELGVAPDAEIYSIRQTSAHYRTPPPADTEGADGPSEDTEQSGSGTLASLAAAIEDAVDAGAHVINVSVVSCVPSDSAARVDRSGLDAALQRAEDAGAVVVAASGNATSGGCEKGDVVFPAVADTVLSVGALATPHELADYSIGAPLSAEGDVPLALEPGGEWATAKGDTLFQGTSFAAPLVSGTVALLTQRYPDDSPAQLRERIIGSAEPGNGVVDPLAALTYRPLESENPYRDISVVPHAPPASASWPRVRRLLALLTCLLLMAAVSARSLKPQRGSARSLPATSAEFPMAPVPAHQAPGN</sequence>
<dbReference type="PROSITE" id="PS00136">
    <property type="entry name" value="SUBTILASE_ASP"/>
    <property type="match status" value="1"/>
</dbReference>
<evidence type="ECO:0000256" key="2">
    <source>
        <dbReference type="ARBA" id="ARBA00022670"/>
    </source>
</evidence>
<dbReference type="Gene3D" id="3.40.50.200">
    <property type="entry name" value="Peptidase S8/S53 domain"/>
    <property type="match status" value="1"/>
</dbReference>
<evidence type="ECO:0000256" key="3">
    <source>
        <dbReference type="ARBA" id="ARBA00022801"/>
    </source>
</evidence>
<evidence type="ECO:0000256" key="1">
    <source>
        <dbReference type="ARBA" id="ARBA00011073"/>
    </source>
</evidence>
<dbReference type="InterPro" id="IPR022398">
    <property type="entry name" value="Peptidase_S8_His-AS"/>
</dbReference>
<dbReference type="SUPFAM" id="SSF52743">
    <property type="entry name" value="Subtilisin-like"/>
    <property type="match status" value="1"/>
</dbReference>
<dbReference type="InterPro" id="IPR023827">
    <property type="entry name" value="Peptidase_S8_Asp-AS"/>
</dbReference>
<feature type="domain" description="Peptidase S8/S53" evidence="8">
    <location>
        <begin position="66"/>
        <end position="328"/>
    </location>
</feature>
<accession>A0A0B6F0S3</accession>
<evidence type="ECO:0000313" key="10">
    <source>
        <dbReference type="Proteomes" id="UP000031890"/>
    </source>
</evidence>
<feature type="region of interest" description="Disordered" evidence="7">
    <location>
        <begin position="24"/>
        <end position="51"/>
    </location>
</feature>
<dbReference type="EC" id="3.4.21.-" evidence="9"/>
<dbReference type="AlphaFoldDB" id="A0A0B6F0S3"/>
<dbReference type="InterPro" id="IPR015500">
    <property type="entry name" value="Peptidase_S8_subtilisin-rel"/>
</dbReference>
<keyword evidence="3 5" id="KW-0378">Hydrolase</keyword>